<sequence>MMDKKTNNIPIHLSATFTTVSRRAFHRSERVLSNSKEFHSTTMITEKKTNLVLAINKYYKLVKKKRKKKRLVSHEYIVHAFFP</sequence>
<name>A0ACB9BJ82_CICIN</name>
<protein>
    <submittedName>
        <fullName evidence="1">Uncharacterized protein</fullName>
    </submittedName>
</protein>
<evidence type="ECO:0000313" key="1">
    <source>
        <dbReference type="EMBL" id="KAI3722061.1"/>
    </source>
</evidence>
<dbReference type="Proteomes" id="UP001055811">
    <property type="component" value="Linkage Group LG06"/>
</dbReference>
<organism evidence="1 2">
    <name type="scientific">Cichorium intybus</name>
    <name type="common">Chicory</name>
    <dbReference type="NCBI Taxonomy" id="13427"/>
    <lineage>
        <taxon>Eukaryota</taxon>
        <taxon>Viridiplantae</taxon>
        <taxon>Streptophyta</taxon>
        <taxon>Embryophyta</taxon>
        <taxon>Tracheophyta</taxon>
        <taxon>Spermatophyta</taxon>
        <taxon>Magnoliopsida</taxon>
        <taxon>eudicotyledons</taxon>
        <taxon>Gunneridae</taxon>
        <taxon>Pentapetalae</taxon>
        <taxon>asterids</taxon>
        <taxon>campanulids</taxon>
        <taxon>Asterales</taxon>
        <taxon>Asteraceae</taxon>
        <taxon>Cichorioideae</taxon>
        <taxon>Cichorieae</taxon>
        <taxon>Cichoriinae</taxon>
        <taxon>Cichorium</taxon>
    </lineage>
</organism>
<accession>A0ACB9BJ82</accession>
<keyword evidence="2" id="KW-1185">Reference proteome</keyword>
<reference evidence="1 2" key="2">
    <citation type="journal article" date="2022" name="Mol. Ecol. Resour.">
        <title>The genomes of chicory, endive, great burdock and yacon provide insights into Asteraceae paleo-polyploidization history and plant inulin production.</title>
        <authorList>
            <person name="Fan W."/>
            <person name="Wang S."/>
            <person name="Wang H."/>
            <person name="Wang A."/>
            <person name="Jiang F."/>
            <person name="Liu H."/>
            <person name="Zhao H."/>
            <person name="Xu D."/>
            <person name="Zhang Y."/>
        </authorList>
    </citation>
    <scope>NUCLEOTIDE SEQUENCE [LARGE SCALE GENOMIC DNA]</scope>
    <source>
        <strain evidence="2">cv. Punajuju</strain>
        <tissue evidence="1">Leaves</tissue>
    </source>
</reference>
<dbReference type="EMBL" id="CM042014">
    <property type="protein sequence ID" value="KAI3722061.1"/>
    <property type="molecule type" value="Genomic_DNA"/>
</dbReference>
<reference evidence="2" key="1">
    <citation type="journal article" date="2022" name="Mol. Ecol. Resour.">
        <title>The genomes of chicory, endive, great burdock and yacon provide insights into Asteraceae palaeo-polyploidization history and plant inulin production.</title>
        <authorList>
            <person name="Fan W."/>
            <person name="Wang S."/>
            <person name="Wang H."/>
            <person name="Wang A."/>
            <person name="Jiang F."/>
            <person name="Liu H."/>
            <person name="Zhao H."/>
            <person name="Xu D."/>
            <person name="Zhang Y."/>
        </authorList>
    </citation>
    <scope>NUCLEOTIDE SEQUENCE [LARGE SCALE GENOMIC DNA]</scope>
    <source>
        <strain evidence="2">cv. Punajuju</strain>
    </source>
</reference>
<comment type="caution">
    <text evidence="1">The sequence shown here is derived from an EMBL/GenBank/DDBJ whole genome shotgun (WGS) entry which is preliminary data.</text>
</comment>
<proteinExistence type="predicted"/>
<gene>
    <name evidence="1" type="ORF">L2E82_33085</name>
</gene>
<evidence type="ECO:0000313" key="2">
    <source>
        <dbReference type="Proteomes" id="UP001055811"/>
    </source>
</evidence>